<proteinExistence type="predicted"/>
<organism evidence="2 3">
    <name type="scientific">Paratrimastix pyriformis</name>
    <dbReference type="NCBI Taxonomy" id="342808"/>
    <lineage>
        <taxon>Eukaryota</taxon>
        <taxon>Metamonada</taxon>
        <taxon>Preaxostyla</taxon>
        <taxon>Paratrimastigidae</taxon>
        <taxon>Paratrimastix</taxon>
    </lineage>
</organism>
<accession>A0ABQ8U2L7</accession>
<protein>
    <submittedName>
        <fullName evidence="2">Uncharacterized protein</fullName>
    </submittedName>
</protein>
<name>A0ABQ8U2L7_9EUKA</name>
<keyword evidence="3" id="KW-1185">Reference proteome</keyword>
<dbReference type="EMBL" id="JAPMOS010000257">
    <property type="protein sequence ID" value="KAJ4453477.1"/>
    <property type="molecule type" value="Genomic_DNA"/>
</dbReference>
<evidence type="ECO:0000256" key="1">
    <source>
        <dbReference type="SAM" id="MobiDB-lite"/>
    </source>
</evidence>
<sequence length="96" mass="10334">MASPAPTGCHGGPSRREHVAWSKATAARLNLPPERQATTPASAFNKLCDRSARDARTSEHSPPTNAMGYPPETVFILPNSMPMAQLALADGRPFRH</sequence>
<evidence type="ECO:0000313" key="2">
    <source>
        <dbReference type="EMBL" id="KAJ4453477.1"/>
    </source>
</evidence>
<dbReference type="Proteomes" id="UP001141327">
    <property type="component" value="Unassembled WGS sequence"/>
</dbReference>
<feature type="region of interest" description="Disordered" evidence="1">
    <location>
        <begin position="51"/>
        <end position="71"/>
    </location>
</feature>
<gene>
    <name evidence="2" type="ORF">PAPYR_12048</name>
</gene>
<evidence type="ECO:0000313" key="3">
    <source>
        <dbReference type="Proteomes" id="UP001141327"/>
    </source>
</evidence>
<reference evidence="2" key="1">
    <citation type="journal article" date="2022" name="bioRxiv">
        <title>Genomics of Preaxostyla Flagellates Illuminates Evolutionary Transitions and the Path Towards Mitochondrial Loss.</title>
        <authorList>
            <person name="Novak L.V.F."/>
            <person name="Treitli S.C."/>
            <person name="Pyrih J."/>
            <person name="Halakuc P."/>
            <person name="Pipaliya S.V."/>
            <person name="Vacek V."/>
            <person name="Brzon O."/>
            <person name="Soukal P."/>
            <person name="Eme L."/>
            <person name="Dacks J.B."/>
            <person name="Karnkowska A."/>
            <person name="Elias M."/>
            <person name="Hampl V."/>
        </authorList>
    </citation>
    <scope>NUCLEOTIDE SEQUENCE</scope>
    <source>
        <strain evidence="2">RCP-MX</strain>
    </source>
</reference>
<comment type="caution">
    <text evidence="2">The sequence shown here is derived from an EMBL/GenBank/DDBJ whole genome shotgun (WGS) entry which is preliminary data.</text>
</comment>